<feature type="domain" description="TonB-dependent receptor-like beta-barrel" evidence="13">
    <location>
        <begin position="274"/>
        <end position="660"/>
    </location>
</feature>
<evidence type="ECO:0000259" key="14">
    <source>
        <dbReference type="Pfam" id="PF07715"/>
    </source>
</evidence>
<dbReference type="InterPro" id="IPR000531">
    <property type="entry name" value="Beta-barrel_TonB"/>
</dbReference>
<dbReference type="PANTHER" id="PTHR30069">
    <property type="entry name" value="TONB-DEPENDENT OUTER MEMBRANE RECEPTOR"/>
    <property type="match status" value="1"/>
</dbReference>
<dbReference type="GO" id="GO:0044718">
    <property type="term" value="P:siderophore transmembrane transport"/>
    <property type="evidence" value="ECO:0007669"/>
    <property type="project" value="TreeGrafter"/>
</dbReference>
<dbReference type="Pfam" id="PF07715">
    <property type="entry name" value="Plug"/>
    <property type="match status" value="1"/>
</dbReference>
<gene>
    <name evidence="15" type="ORF">EWE75_01600</name>
</gene>
<dbReference type="PANTHER" id="PTHR30069:SF29">
    <property type="entry name" value="HEMOGLOBIN AND HEMOGLOBIN-HAPTOGLOBIN-BINDING PROTEIN 1-RELATED"/>
    <property type="match status" value="1"/>
</dbReference>
<dbReference type="InterPro" id="IPR037066">
    <property type="entry name" value="Plug_dom_sf"/>
</dbReference>
<evidence type="ECO:0000313" key="16">
    <source>
        <dbReference type="Proteomes" id="UP000292085"/>
    </source>
</evidence>
<dbReference type="PROSITE" id="PS00430">
    <property type="entry name" value="TONB_DEPENDENT_REC_1"/>
    <property type="match status" value="1"/>
</dbReference>
<evidence type="ECO:0000256" key="3">
    <source>
        <dbReference type="ARBA" id="ARBA00022452"/>
    </source>
</evidence>
<keyword evidence="3 10" id="KW-1134">Transmembrane beta strand</keyword>
<dbReference type="GO" id="GO:0015344">
    <property type="term" value="F:siderophore uptake transmembrane transporter activity"/>
    <property type="evidence" value="ECO:0007669"/>
    <property type="project" value="TreeGrafter"/>
</dbReference>
<evidence type="ECO:0000313" key="15">
    <source>
        <dbReference type="EMBL" id="RZF66109.1"/>
    </source>
</evidence>
<evidence type="ECO:0000259" key="13">
    <source>
        <dbReference type="Pfam" id="PF00593"/>
    </source>
</evidence>
<dbReference type="CDD" id="cd01347">
    <property type="entry name" value="ligand_gated_channel"/>
    <property type="match status" value="1"/>
</dbReference>
<comment type="similarity">
    <text evidence="10 12">Belongs to the TonB-dependent receptor family.</text>
</comment>
<dbReference type="PROSITE" id="PS52016">
    <property type="entry name" value="TONB_DEPENDENT_REC_3"/>
    <property type="match status" value="1"/>
</dbReference>
<comment type="subcellular location">
    <subcellularLocation>
        <location evidence="1 10">Cell outer membrane</location>
        <topology evidence="1 10">Multi-pass membrane protein</topology>
    </subcellularLocation>
</comment>
<name>A0A4Q6Y980_9SPHN</name>
<protein>
    <submittedName>
        <fullName evidence="15">TonB-dependent receptor</fullName>
    </submittedName>
</protein>
<proteinExistence type="inferred from homology"/>
<dbReference type="AlphaFoldDB" id="A0A4Q6Y980"/>
<evidence type="ECO:0000256" key="9">
    <source>
        <dbReference type="ARBA" id="ARBA00023237"/>
    </source>
</evidence>
<comment type="caution">
    <text evidence="15">The sequence shown here is derived from an EMBL/GenBank/DDBJ whole genome shotgun (WGS) entry which is preliminary data.</text>
</comment>
<keyword evidence="9 10" id="KW-0998">Cell outer membrane</keyword>
<reference evidence="15 16" key="1">
    <citation type="submission" date="2019-02" db="EMBL/GenBank/DDBJ databases">
        <authorList>
            <person name="Li Y."/>
        </authorList>
    </citation>
    <scope>NUCLEOTIDE SEQUENCE [LARGE SCALE GENOMIC DNA]</scope>
    <source>
        <strain evidence="15 16">3-7</strain>
    </source>
</reference>
<keyword evidence="6 11" id="KW-0798">TonB box</keyword>
<dbReference type="InterPro" id="IPR010916">
    <property type="entry name" value="TonB_box_CS"/>
</dbReference>
<evidence type="ECO:0000256" key="7">
    <source>
        <dbReference type="ARBA" id="ARBA00023136"/>
    </source>
</evidence>
<organism evidence="15 16">
    <name type="scientific">Sphingomonas populi</name>
    <dbReference type="NCBI Taxonomy" id="2484750"/>
    <lineage>
        <taxon>Bacteria</taxon>
        <taxon>Pseudomonadati</taxon>
        <taxon>Pseudomonadota</taxon>
        <taxon>Alphaproteobacteria</taxon>
        <taxon>Sphingomonadales</taxon>
        <taxon>Sphingomonadaceae</taxon>
        <taxon>Sphingomonas</taxon>
    </lineage>
</organism>
<keyword evidence="2 10" id="KW-0813">Transport</keyword>
<keyword evidence="4 10" id="KW-0812">Transmembrane</keyword>
<dbReference type="Gene3D" id="2.170.130.10">
    <property type="entry name" value="TonB-dependent receptor, plug domain"/>
    <property type="match status" value="1"/>
</dbReference>
<evidence type="ECO:0000256" key="8">
    <source>
        <dbReference type="ARBA" id="ARBA00023170"/>
    </source>
</evidence>
<dbReference type="InterPro" id="IPR036942">
    <property type="entry name" value="Beta-barrel_TonB_sf"/>
</dbReference>
<evidence type="ECO:0000256" key="6">
    <source>
        <dbReference type="ARBA" id="ARBA00023077"/>
    </source>
</evidence>
<dbReference type="Gene3D" id="2.40.170.20">
    <property type="entry name" value="TonB-dependent receptor, beta-barrel domain"/>
    <property type="match status" value="1"/>
</dbReference>
<sequence>MALPNPDPAAGAARVAWCQAPIGVRLTHMRSVVRASGRLAPAALRSTPGGKTMKNTMMSLIAVTVATPALAQTAPDDATDSVTDTVVVTAARAAGGISTATLGSSATLLSAQDLADRQTVIVSDVLRDVPGVSVNRTGAVGGMTQVRIRGAESNHTLVLIDGIEAADPYYGEYDFASLVADPGARVEVLRGEQSALYGSDAIGGVINYITASGREMPGFAGNIEAGSFNTVNGAARGAGTVGDFDYAVGGSYSGIGGYVVAPDGSRPIGSKIGTVNGKFGYRSGGFALRGVVRYTHIDADVNDQDYVVTGNAIDSGGNYLNDAVYALVGAHYDTADGRWSNDLSAQVQDSQRHYFDDTGAETTGDTGRRKKVSFVSALKLGDDAVSHVITGAVDYEHEEYRGTSAFITGSNPFNSTENWGLVGQYQLTIGGRLGLGGAVRHDINQRFRDTTTWHLQASYRFDSGTRIHAAGGTGVKAPVFSELFGYAPTSGFVGNPNLKPEQSTGWEAGVEQSFLAGHGRIDVTYFNAVLRHKIVSTFDPVYTVINATGSSPHQGVEVSANVDLPAGFRFDGSYTYLDAHDEADVVLTRRPSHIGSANLAWRAKTDRFGANLTVRYNGDSRDTNFATFATETLKAYTLVNFGADVTLARGVSLFGRVENLLDTDYRENVGFRSPGRAGYGGIKARI</sequence>
<dbReference type="EMBL" id="SGIS01000002">
    <property type="protein sequence ID" value="RZF66109.1"/>
    <property type="molecule type" value="Genomic_DNA"/>
</dbReference>
<dbReference type="Proteomes" id="UP000292085">
    <property type="component" value="Unassembled WGS sequence"/>
</dbReference>
<dbReference type="Pfam" id="PF00593">
    <property type="entry name" value="TonB_dep_Rec_b-barrel"/>
    <property type="match status" value="1"/>
</dbReference>
<keyword evidence="8 15" id="KW-0675">Receptor</keyword>
<evidence type="ECO:0000256" key="2">
    <source>
        <dbReference type="ARBA" id="ARBA00022448"/>
    </source>
</evidence>
<feature type="domain" description="TonB-dependent receptor plug" evidence="14">
    <location>
        <begin position="102"/>
        <end position="205"/>
    </location>
</feature>
<keyword evidence="5" id="KW-0732">Signal</keyword>
<keyword evidence="7 10" id="KW-0472">Membrane</keyword>
<dbReference type="InterPro" id="IPR012910">
    <property type="entry name" value="Plug_dom"/>
</dbReference>
<feature type="short sequence motif" description="TonB box" evidence="11">
    <location>
        <begin position="85"/>
        <end position="91"/>
    </location>
</feature>
<evidence type="ECO:0000256" key="5">
    <source>
        <dbReference type="ARBA" id="ARBA00022729"/>
    </source>
</evidence>
<accession>A0A4Q6Y980</accession>
<evidence type="ECO:0000256" key="12">
    <source>
        <dbReference type="RuleBase" id="RU003357"/>
    </source>
</evidence>
<keyword evidence="16" id="KW-1185">Reference proteome</keyword>
<dbReference type="OrthoDB" id="9796221at2"/>
<evidence type="ECO:0000256" key="10">
    <source>
        <dbReference type="PROSITE-ProRule" id="PRU01360"/>
    </source>
</evidence>
<dbReference type="SUPFAM" id="SSF56935">
    <property type="entry name" value="Porins"/>
    <property type="match status" value="1"/>
</dbReference>
<dbReference type="InterPro" id="IPR039426">
    <property type="entry name" value="TonB-dep_rcpt-like"/>
</dbReference>
<evidence type="ECO:0000256" key="11">
    <source>
        <dbReference type="PROSITE-ProRule" id="PRU10143"/>
    </source>
</evidence>
<evidence type="ECO:0000256" key="1">
    <source>
        <dbReference type="ARBA" id="ARBA00004571"/>
    </source>
</evidence>
<dbReference type="GO" id="GO:0009279">
    <property type="term" value="C:cell outer membrane"/>
    <property type="evidence" value="ECO:0007669"/>
    <property type="project" value="UniProtKB-SubCell"/>
</dbReference>
<evidence type="ECO:0000256" key="4">
    <source>
        <dbReference type="ARBA" id="ARBA00022692"/>
    </source>
</evidence>